<protein>
    <submittedName>
        <fullName evidence="1">Uncharacterized protein LOC114347915</fullName>
    </submittedName>
</protein>
<organism evidence="1">
    <name type="scientific">Diabrotica virgifera virgifera</name>
    <name type="common">western corn rootworm</name>
    <dbReference type="NCBI Taxonomy" id="50390"/>
    <lineage>
        <taxon>Eukaryota</taxon>
        <taxon>Metazoa</taxon>
        <taxon>Ecdysozoa</taxon>
        <taxon>Arthropoda</taxon>
        <taxon>Hexapoda</taxon>
        <taxon>Insecta</taxon>
        <taxon>Pterygota</taxon>
        <taxon>Neoptera</taxon>
        <taxon>Endopterygota</taxon>
        <taxon>Coleoptera</taxon>
        <taxon>Polyphaga</taxon>
        <taxon>Cucujiformia</taxon>
        <taxon>Chrysomeloidea</taxon>
        <taxon>Chrysomelidae</taxon>
        <taxon>Galerucinae</taxon>
        <taxon>Diabroticina</taxon>
        <taxon>Diabroticites</taxon>
        <taxon>Diabrotica</taxon>
    </lineage>
</organism>
<proteinExistence type="predicted"/>
<sequence>MVRARIEINIDKERTKLIRKKQMKAWSQPKNETEFADHITVHLQNRPPTNDINQLNKLITNTIAEAQRKCCTVNKREERITANTKLKMEERREMLKDKNIEQQSLNKINKEQVSKAIRKDIRAYKNEKISQTIEHNKSMKILRKKLTN</sequence>
<reference evidence="1" key="1">
    <citation type="submission" date="2025-08" db="UniProtKB">
        <authorList>
            <consortium name="RefSeq"/>
        </authorList>
    </citation>
    <scope>IDENTIFICATION</scope>
    <source>
        <tissue evidence="1">Whole insect</tissue>
    </source>
</reference>
<dbReference type="InParanoid" id="A0A6P7H737"/>
<accession>A0A6P7H737</accession>
<gene>
    <name evidence="1" type="primary">LOC114347915</name>
</gene>
<evidence type="ECO:0000313" key="1">
    <source>
        <dbReference type="RefSeq" id="XP_028154367.1"/>
    </source>
</evidence>
<feature type="non-terminal residue" evidence="1">
    <location>
        <position position="148"/>
    </location>
</feature>
<name>A0A6P7H737_DIAVI</name>
<dbReference type="AlphaFoldDB" id="A0A6P7H737"/>
<dbReference type="RefSeq" id="XP_028154367.1">
    <property type="nucleotide sequence ID" value="XM_028298566.1"/>
</dbReference>